<protein>
    <recommendedName>
        <fullName evidence="5">C2H2-type domain-containing protein</fullName>
    </recommendedName>
</protein>
<dbReference type="OMA" id="MNYASWI"/>
<evidence type="ECO:0000256" key="1">
    <source>
        <dbReference type="SAM" id="MobiDB-lite"/>
    </source>
</evidence>
<evidence type="ECO:0000256" key="2">
    <source>
        <dbReference type="SAM" id="Phobius"/>
    </source>
</evidence>
<evidence type="ECO:0000313" key="3">
    <source>
        <dbReference type="EMBL" id="EME46043.1"/>
    </source>
</evidence>
<dbReference type="PANTHER" id="PTHR42354">
    <property type="entry name" value="C2H2-TYPE DOMAIN-CONTAINING PROTEIN"/>
    <property type="match status" value="1"/>
</dbReference>
<accession>N1PSX9</accession>
<feature type="compositionally biased region" description="Basic and acidic residues" evidence="1">
    <location>
        <begin position="40"/>
        <end position="49"/>
    </location>
</feature>
<dbReference type="Proteomes" id="UP000016933">
    <property type="component" value="Unassembled WGS sequence"/>
</dbReference>
<evidence type="ECO:0008006" key="5">
    <source>
        <dbReference type="Google" id="ProtNLM"/>
    </source>
</evidence>
<keyword evidence="2" id="KW-1133">Transmembrane helix</keyword>
<reference evidence="3 4" key="2">
    <citation type="journal article" date="2012" name="PLoS Pathog.">
        <title>Diverse lifestyles and strategies of plant pathogenesis encoded in the genomes of eighteen Dothideomycetes fungi.</title>
        <authorList>
            <person name="Ohm R.A."/>
            <person name="Feau N."/>
            <person name="Henrissat B."/>
            <person name="Schoch C.L."/>
            <person name="Horwitz B.A."/>
            <person name="Barry K.W."/>
            <person name="Condon B.J."/>
            <person name="Copeland A.C."/>
            <person name="Dhillon B."/>
            <person name="Glaser F."/>
            <person name="Hesse C.N."/>
            <person name="Kosti I."/>
            <person name="LaButti K."/>
            <person name="Lindquist E.A."/>
            <person name="Lucas S."/>
            <person name="Salamov A.A."/>
            <person name="Bradshaw R.E."/>
            <person name="Ciuffetti L."/>
            <person name="Hamelin R.C."/>
            <person name="Kema G.H.J."/>
            <person name="Lawrence C."/>
            <person name="Scott J.A."/>
            <person name="Spatafora J.W."/>
            <person name="Turgeon B.G."/>
            <person name="de Wit P.J.G.M."/>
            <person name="Zhong S."/>
            <person name="Goodwin S.B."/>
            <person name="Grigoriev I.V."/>
        </authorList>
    </citation>
    <scope>NUCLEOTIDE SEQUENCE [LARGE SCALE GENOMIC DNA]</scope>
    <source>
        <strain evidence="4">NZE10 / CBS 128990</strain>
    </source>
</reference>
<dbReference type="STRING" id="675120.N1PSX9"/>
<keyword evidence="2" id="KW-0812">Transmembrane</keyword>
<feature type="transmembrane region" description="Helical" evidence="2">
    <location>
        <begin position="15"/>
        <end position="35"/>
    </location>
</feature>
<proteinExistence type="predicted"/>
<keyword evidence="4" id="KW-1185">Reference proteome</keyword>
<dbReference type="AlphaFoldDB" id="N1PSX9"/>
<dbReference type="HOGENOM" id="CLU_033933_0_0_1"/>
<feature type="region of interest" description="Disordered" evidence="1">
    <location>
        <begin position="185"/>
        <end position="228"/>
    </location>
</feature>
<gene>
    <name evidence="3" type="ORF">DOTSEDRAFT_168303</name>
</gene>
<name>N1PSX9_DOTSN</name>
<reference evidence="4" key="1">
    <citation type="journal article" date="2012" name="PLoS Genet.">
        <title>The genomes of the fungal plant pathogens Cladosporium fulvum and Dothistroma septosporum reveal adaptation to different hosts and lifestyles but also signatures of common ancestry.</title>
        <authorList>
            <person name="de Wit P.J.G.M."/>
            <person name="van der Burgt A."/>
            <person name="Oekmen B."/>
            <person name="Stergiopoulos I."/>
            <person name="Abd-Elsalam K.A."/>
            <person name="Aerts A.L."/>
            <person name="Bahkali A.H."/>
            <person name="Beenen H.G."/>
            <person name="Chettri P."/>
            <person name="Cox M.P."/>
            <person name="Datema E."/>
            <person name="de Vries R.P."/>
            <person name="Dhillon B."/>
            <person name="Ganley A.R."/>
            <person name="Griffiths S.A."/>
            <person name="Guo Y."/>
            <person name="Hamelin R.C."/>
            <person name="Henrissat B."/>
            <person name="Kabir M.S."/>
            <person name="Jashni M.K."/>
            <person name="Kema G."/>
            <person name="Klaubauf S."/>
            <person name="Lapidus A."/>
            <person name="Levasseur A."/>
            <person name="Lindquist E."/>
            <person name="Mehrabi R."/>
            <person name="Ohm R.A."/>
            <person name="Owen T.J."/>
            <person name="Salamov A."/>
            <person name="Schwelm A."/>
            <person name="Schijlen E."/>
            <person name="Sun H."/>
            <person name="van den Burg H.A."/>
            <person name="van Ham R.C.H.J."/>
            <person name="Zhang S."/>
            <person name="Goodwin S.B."/>
            <person name="Grigoriev I.V."/>
            <person name="Collemare J."/>
            <person name="Bradshaw R.E."/>
        </authorList>
    </citation>
    <scope>NUCLEOTIDE SEQUENCE [LARGE SCALE GENOMIC DNA]</scope>
    <source>
        <strain evidence="4">NZE10 / CBS 128990</strain>
    </source>
</reference>
<sequence>MNYSNMIEDKNLKKGFIVATLISTIVGTFTASMTLHDKIQERRDKKKQQGIDGGQNDEIKQLKEQVTSLKGGGSRKDEKAEGGENLDADQDFTRVANQSKNVIEQTFKDNVQRLGPEYAQGDLTTVNALQSQILEQQKTVIGILQTAVNEGRELTEDDKRRLIAAQNAATDGSLNALQGQYERMASEKNAPALAVESPRSSHHSSQRSKDSVRGSPPPRKSKMKALPAPDTPLFCRYAQDLQNHGLPLHKTFKPGGPHCCPSCNLIIPVDTRDIWVFSTHIPPQKKGDKPKTRDYRMDSRFVVKCHDGHGKFACVLCDRNRDLDCICKNVESLVKHLGSSHTFEEFDRDPDLVKMKNGSVVEMKGGKELVLA</sequence>
<evidence type="ECO:0000313" key="4">
    <source>
        <dbReference type="Proteomes" id="UP000016933"/>
    </source>
</evidence>
<dbReference type="eggNOG" id="ENOG502SKVR">
    <property type="taxonomic scope" value="Eukaryota"/>
</dbReference>
<dbReference type="EMBL" id="KB446537">
    <property type="protein sequence ID" value="EME46043.1"/>
    <property type="molecule type" value="Genomic_DNA"/>
</dbReference>
<dbReference type="PANTHER" id="PTHR42354:SF1">
    <property type="entry name" value="C2H2-TYPE DOMAIN-CONTAINING PROTEIN"/>
    <property type="match status" value="1"/>
</dbReference>
<dbReference type="OrthoDB" id="5309037at2759"/>
<keyword evidence="2" id="KW-0472">Membrane</keyword>
<organism evidence="3 4">
    <name type="scientific">Dothistroma septosporum (strain NZE10 / CBS 128990)</name>
    <name type="common">Red band needle blight fungus</name>
    <name type="synonym">Mycosphaerella pini</name>
    <dbReference type="NCBI Taxonomy" id="675120"/>
    <lineage>
        <taxon>Eukaryota</taxon>
        <taxon>Fungi</taxon>
        <taxon>Dikarya</taxon>
        <taxon>Ascomycota</taxon>
        <taxon>Pezizomycotina</taxon>
        <taxon>Dothideomycetes</taxon>
        <taxon>Dothideomycetidae</taxon>
        <taxon>Mycosphaerellales</taxon>
        <taxon>Mycosphaerellaceae</taxon>
        <taxon>Dothistroma</taxon>
    </lineage>
</organism>
<feature type="region of interest" description="Disordered" evidence="1">
    <location>
        <begin position="40"/>
        <end position="88"/>
    </location>
</feature>